<reference evidence="7 8" key="1">
    <citation type="journal article" date="2018" name="Mol. Plant">
        <title>The genome of Artemisia annua provides insight into the evolution of Asteraceae family and artemisinin biosynthesis.</title>
        <authorList>
            <person name="Shen Q."/>
            <person name="Zhang L."/>
            <person name="Liao Z."/>
            <person name="Wang S."/>
            <person name="Yan T."/>
            <person name="Shi P."/>
            <person name="Liu M."/>
            <person name="Fu X."/>
            <person name="Pan Q."/>
            <person name="Wang Y."/>
            <person name="Lv Z."/>
            <person name="Lu X."/>
            <person name="Zhang F."/>
            <person name="Jiang W."/>
            <person name="Ma Y."/>
            <person name="Chen M."/>
            <person name="Hao X."/>
            <person name="Li L."/>
            <person name="Tang Y."/>
            <person name="Lv G."/>
            <person name="Zhou Y."/>
            <person name="Sun X."/>
            <person name="Brodelius P.E."/>
            <person name="Rose J.K.C."/>
            <person name="Tang K."/>
        </authorList>
    </citation>
    <scope>NUCLEOTIDE SEQUENCE [LARGE SCALE GENOMIC DNA]</scope>
    <source>
        <strain evidence="8">cv. Huhao1</strain>
        <tissue evidence="7">Leaf</tissue>
    </source>
</reference>
<evidence type="ECO:0000313" key="7">
    <source>
        <dbReference type="EMBL" id="PWA79954.1"/>
    </source>
</evidence>
<dbReference type="InterPro" id="IPR006564">
    <property type="entry name" value="Znf_PMZ"/>
</dbReference>
<dbReference type="OrthoDB" id="1894539at2759"/>
<feature type="domain" description="SWIM-type" evidence="6">
    <location>
        <begin position="240"/>
        <end position="278"/>
    </location>
</feature>
<comment type="caution">
    <text evidence="7">The sequence shown here is derived from an EMBL/GenBank/DDBJ whole genome shotgun (WGS) entry which is preliminary data.</text>
</comment>
<keyword evidence="2 4" id="KW-0863">Zinc-finger</keyword>
<evidence type="ECO:0000256" key="3">
    <source>
        <dbReference type="ARBA" id="ARBA00022833"/>
    </source>
</evidence>
<feature type="compositionally biased region" description="Basic residues" evidence="5">
    <location>
        <begin position="387"/>
        <end position="396"/>
    </location>
</feature>
<evidence type="ECO:0000256" key="4">
    <source>
        <dbReference type="PROSITE-ProRule" id="PRU00325"/>
    </source>
</evidence>
<feature type="compositionally biased region" description="Acidic residues" evidence="5">
    <location>
        <begin position="449"/>
        <end position="496"/>
    </location>
</feature>
<dbReference type="AlphaFoldDB" id="A0A2U1P2G2"/>
<evidence type="ECO:0000313" key="8">
    <source>
        <dbReference type="Proteomes" id="UP000245207"/>
    </source>
</evidence>
<sequence>MENIVQEHSEEMQDIEDQNNRLLVLSEQAFNYEEMEHDQDVNIGFDHLRACFCVDSNDVDIYELDPECIPTPHGELDNEHGKQKRKRRSTTSVTDCKAHLSLKRIVGTDSYKILKFVENHNHKLIDPANMDLSRARQQLEFGDHVFIHRASLSSIGPQKAHKLRVALLGGNTTEEKTPVVMTNLSIECHAREVYTHSVFKEVQHEISKSLHACSQISAHAEGDVEYCSIRHRDKRYNMLVHVTVSVNHSDGTFECSCGHFNRHGYLCRHVFCVFRIHGIDSIPQKYISSRFRKNVLPAHLRDKCHRYGPCIEETEVIASEIMSTVEASINLIRNDTEKLSDLLEKVKGLKIDIESDVPVPSGPQNKDALYEDLLGVTAPSKVIIRNPRKCRPKGSTRIKSAVEKGKAQKRARTNRKVPFRQRQCSNCGELGHNKATCTNPKVTKLAVESDAEDQEDEEDEQYIDEDQEDESDEHEDIDQDTEHDEDDQSESSSADE</sequence>
<feature type="region of interest" description="Disordered" evidence="5">
    <location>
        <begin position="387"/>
        <end position="418"/>
    </location>
</feature>
<protein>
    <submittedName>
        <fullName evidence="7">FAR1 DNA binding domain-containing protein</fullName>
    </submittedName>
</protein>
<evidence type="ECO:0000256" key="1">
    <source>
        <dbReference type="ARBA" id="ARBA00022723"/>
    </source>
</evidence>
<dbReference type="EMBL" id="PKPP01001784">
    <property type="protein sequence ID" value="PWA79954.1"/>
    <property type="molecule type" value="Genomic_DNA"/>
</dbReference>
<dbReference type="PANTHER" id="PTHR47718">
    <property type="entry name" value="OS01G0519700 PROTEIN"/>
    <property type="match status" value="1"/>
</dbReference>
<name>A0A2U1P2G2_ARTAN</name>
<feature type="compositionally biased region" description="Basic residues" evidence="5">
    <location>
        <begin position="407"/>
        <end position="418"/>
    </location>
</feature>
<proteinExistence type="predicted"/>
<evidence type="ECO:0000256" key="5">
    <source>
        <dbReference type="SAM" id="MobiDB-lite"/>
    </source>
</evidence>
<dbReference type="GO" id="GO:0008270">
    <property type="term" value="F:zinc ion binding"/>
    <property type="evidence" value="ECO:0007669"/>
    <property type="project" value="UniProtKB-KW"/>
</dbReference>
<dbReference type="Pfam" id="PF03101">
    <property type="entry name" value="FAR1"/>
    <property type="match status" value="1"/>
</dbReference>
<evidence type="ECO:0000259" key="6">
    <source>
        <dbReference type="PROSITE" id="PS50966"/>
    </source>
</evidence>
<dbReference type="InterPro" id="IPR004330">
    <property type="entry name" value="FAR1_DNA_bnd_dom"/>
</dbReference>
<dbReference type="PROSITE" id="PS50966">
    <property type="entry name" value="ZF_SWIM"/>
    <property type="match status" value="1"/>
</dbReference>
<keyword evidence="3" id="KW-0862">Zinc</keyword>
<dbReference type="GO" id="GO:0003676">
    <property type="term" value="F:nucleic acid binding"/>
    <property type="evidence" value="ECO:0007669"/>
    <property type="project" value="InterPro"/>
</dbReference>
<organism evidence="7 8">
    <name type="scientific">Artemisia annua</name>
    <name type="common">Sweet wormwood</name>
    <dbReference type="NCBI Taxonomy" id="35608"/>
    <lineage>
        <taxon>Eukaryota</taxon>
        <taxon>Viridiplantae</taxon>
        <taxon>Streptophyta</taxon>
        <taxon>Embryophyta</taxon>
        <taxon>Tracheophyta</taxon>
        <taxon>Spermatophyta</taxon>
        <taxon>Magnoliopsida</taxon>
        <taxon>eudicotyledons</taxon>
        <taxon>Gunneridae</taxon>
        <taxon>Pentapetalae</taxon>
        <taxon>asterids</taxon>
        <taxon>campanulids</taxon>
        <taxon>Asterales</taxon>
        <taxon>Asteraceae</taxon>
        <taxon>Asteroideae</taxon>
        <taxon>Anthemideae</taxon>
        <taxon>Artemisiinae</taxon>
        <taxon>Artemisia</taxon>
    </lineage>
</organism>
<dbReference type="InterPro" id="IPR007527">
    <property type="entry name" value="Znf_SWIM"/>
</dbReference>
<dbReference type="SMART" id="SM00575">
    <property type="entry name" value="ZnF_PMZ"/>
    <property type="match status" value="1"/>
</dbReference>
<dbReference type="STRING" id="35608.A0A2U1P2G2"/>
<dbReference type="SUPFAM" id="SSF57756">
    <property type="entry name" value="Retrovirus zinc finger-like domains"/>
    <property type="match status" value="1"/>
</dbReference>
<evidence type="ECO:0000256" key="2">
    <source>
        <dbReference type="ARBA" id="ARBA00022771"/>
    </source>
</evidence>
<feature type="region of interest" description="Disordered" evidence="5">
    <location>
        <begin position="446"/>
        <end position="496"/>
    </location>
</feature>
<accession>A0A2U1P2G2</accession>
<keyword evidence="1" id="KW-0479">Metal-binding</keyword>
<dbReference type="PANTHER" id="PTHR47718:SF12">
    <property type="entry name" value="PROTEIN FAR1-RELATED SEQUENCE"/>
    <property type="match status" value="1"/>
</dbReference>
<gene>
    <name evidence="7" type="ORF">CTI12_AA104870</name>
</gene>
<dbReference type="Proteomes" id="UP000245207">
    <property type="component" value="Unassembled WGS sequence"/>
</dbReference>
<dbReference type="InterPro" id="IPR036875">
    <property type="entry name" value="Znf_CCHC_sf"/>
</dbReference>
<keyword evidence="8" id="KW-1185">Reference proteome</keyword>